<comment type="caution">
    <text evidence="1">The sequence shown here is derived from an EMBL/GenBank/DDBJ whole genome shotgun (WGS) entry which is preliminary data.</text>
</comment>
<dbReference type="EMBL" id="AVOT02058385">
    <property type="protein sequence ID" value="MBW0552282.1"/>
    <property type="molecule type" value="Genomic_DNA"/>
</dbReference>
<dbReference type="Proteomes" id="UP000765509">
    <property type="component" value="Unassembled WGS sequence"/>
</dbReference>
<protein>
    <submittedName>
        <fullName evidence="1">Uncharacterized protein</fullName>
    </submittedName>
</protein>
<keyword evidence="2" id="KW-1185">Reference proteome</keyword>
<organism evidence="1 2">
    <name type="scientific">Austropuccinia psidii MF-1</name>
    <dbReference type="NCBI Taxonomy" id="1389203"/>
    <lineage>
        <taxon>Eukaryota</taxon>
        <taxon>Fungi</taxon>
        <taxon>Dikarya</taxon>
        <taxon>Basidiomycota</taxon>
        <taxon>Pucciniomycotina</taxon>
        <taxon>Pucciniomycetes</taxon>
        <taxon>Pucciniales</taxon>
        <taxon>Sphaerophragmiaceae</taxon>
        <taxon>Austropuccinia</taxon>
    </lineage>
</organism>
<evidence type="ECO:0000313" key="1">
    <source>
        <dbReference type="EMBL" id="MBW0552282.1"/>
    </source>
</evidence>
<proteinExistence type="predicted"/>
<gene>
    <name evidence="1" type="ORF">O181_091997</name>
</gene>
<sequence>MIETRMKQAINNIKEDNKKALVTTTSLTLLLDGCGNPTWSQVGANWSCHMIYRQLAPLGVLWLLHHNPFQWPFMASRHILPSLAFLANFHLTNPQAFTLDFGPGGFFCLSGVSRPPSHHHWFWATPLH</sequence>
<name>A0A9Q3IYB3_9BASI</name>
<dbReference type="AlphaFoldDB" id="A0A9Q3IYB3"/>
<reference evidence="1" key="1">
    <citation type="submission" date="2021-03" db="EMBL/GenBank/DDBJ databases">
        <title>Draft genome sequence of rust myrtle Austropuccinia psidii MF-1, a brazilian biotype.</title>
        <authorList>
            <person name="Quecine M.C."/>
            <person name="Pachon D.M.R."/>
            <person name="Bonatelli M.L."/>
            <person name="Correr F.H."/>
            <person name="Franceschini L.M."/>
            <person name="Leite T.F."/>
            <person name="Margarido G.R.A."/>
            <person name="Almeida C.A."/>
            <person name="Ferrarezi J.A."/>
            <person name="Labate C.A."/>
        </authorList>
    </citation>
    <scope>NUCLEOTIDE SEQUENCE</scope>
    <source>
        <strain evidence="1">MF-1</strain>
    </source>
</reference>
<accession>A0A9Q3IYB3</accession>
<evidence type="ECO:0000313" key="2">
    <source>
        <dbReference type="Proteomes" id="UP000765509"/>
    </source>
</evidence>